<sequence>MKKFFSTSLLLLYAPICIFSQNLQGSKKHLITFDSIIGQENTNLNYGILYEEKYKTKKGNHHFFKRNQFQKGSVNYQNEDFFNVLLKYDLADEHLIVKIKKTYKYYPTILSNSLIKEFKLGEHKFINDSKYGFLEILFDSDKIKLLKKHTKEKHKRLTNTHRYYKFQKHENLFFYYEKEFIDLKSKKKLYKSFTKEKIKHFYKQNSHIYRDNKDLFFIKLARLIASPKL</sequence>
<dbReference type="AlphaFoldDB" id="A0A7J5AL76"/>
<evidence type="ECO:0000313" key="1">
    <source>
        <dbReference type="EMBL" id="KAB1158305.1"/>
    </source>
</evidence>
<dbReference type="OrthoDB" id="1187639at2"/>
<accession>A0A7J5AL76</accession>
<reference evidence="1 2" key="1">
    <citation type="submission" date="2019-09" db="EMBL/GenBank/DDBJ databases">
        <authorList>
            <person name="Cao W.R."/>
        </authorList>
    </citation>
    <scope>NUCLEOTIDE SEQUENCE [LARGE SCALE GENOMIC DNA]</scope>
    <source>
        <strain evidence="2">a4</strain>
    </source>
</reference>
<gene>
    <name evidence="1" type="ORF">F7018_08960</name>
</gene>
<dbReference type="EMBL" id="WAAU01000013">
    <property type="protein sequence ID" value="KAB1158305.1"/>
    <property type="molecule type" value="Genomic_DNA"/>
</dbReference>
<proteinExistence type="predicted"/>
<protein>
    <submittedName>
        <fullName evidence="1">Uncharacterized protein</fullName>
    </submittedName>
</protein>
<dbReference type="RefSeq" id="WP_150899717.1">
    <property type="nucleotide sequence ID" value="NZ_WAAU01000013.1"/>
</dbReference>
<evidence type="ECO:0000313" key="2">
    <source>
        <dbReference type="Proteomes" id="UP000467305"/>
    </source>
</evidence>
<keyword evidence="2" id="KW-1185">Reference proteome</keyword>
<comment type="caution">
    <text evidence="1">The sequence shown here is derived from an EMBL/GenBank/DDBJ whole genome shotgun (WGS) entry which is preliminary data.</text>
</comment>
<organism evidence="1 2">
    <name type="scientific">Tenacibaculum aiptasiae</name>
    <dbReference type="NCBI Taxonomy" id="426481"/>
    <lineage>
        <taxon>Bacteria</taxon>
        <taxon>Pseudomonadati</taxon>
        <taxon>Bacteroidota</taxon>
        <taxon>Flavobacteriia</taxon>
        <taxon>Flavobacteriales</taxon>
        <taxon>Flavobacteriaceae</taxon>
        <taxon>Tenacibaculum</taxon>
    </lineage>
</organism>
<name>A0A7J5AL76_9FLAO</name>
<dbReference type="Proteomes" id="UP000467305">
    <property type="component" value="Unassembled WGS sequence"/>
</dbReference>